<keyword evidence="2" id="KW-1185">Reference proteome</keyword>
<name>A0ABS1DJM5_9PROT</name>
<dbReference type="Proteomes" id="UP001296873">
    <property type="component" value="Unassembled WGS sequence"/>
</dbReference>
<evidence type="ECO:0008006" key="3">
    <source>
        <dbReference type="Google" id="ProtNLM"/>
    </source>
</evidence>
<sequence>MAVLICLVALPASAREACWSGWGYFVAPGSLAFQSDRLLLVTDGPADWVPGKRIALYRLDPETGRRVDGRAPIVVRPRAPSFASRNGNRTVDDVAEVVGRDQQLMLGMTRIGPASAARSQDSLAWACGRAR</sequence>
<organism evidence="1 2">
    <name type="scientific">Rhodovibrio sodomensis</name>
    <dbReference type="NCBI Taxonomy" id="1088"/>
    <lineage>
        <taxon>Bacteria</taxon>
        <taxon>Pseudomonadati</taxon>
        <taxon>Pseudomonadota</taxon>
        <taxon>Alphaproteobacteria</taxon>
        <taxon>Rhodospirillales</taxon>
        <taxon>Rhodovibrionaceae</taxon>
        <taxon>Rhodovibrio</taxon>
    </lineage>
</organism>
<dbReference type="RefSeq" id="WP_200343140.1">
    <property type="nucleotide sequence ID" value="NZ_NRRL01000109.1"/>
</dbReference>
<evidence type="ECO:0000313" key="2">
    <source>
        <dbReference type="Proteomes" id="UP001296873"/>
    </source>
</evidence>
<accession>A0ABS1DJM5</accession>
<protein>
    <recommendedName>
        <fullName evidence="3">Phytase-like domain-containing protein</fullName>
    </recommendedName>
</protein>
<proteinExistence type="predicted"/>
<reference evidence="1 2" key="1">
    <citation type="journal article" date="2020" name="Microorganisms">
        <title>Osmotic Adaptation and Compatible Solute Biosynthesis of Phototrophic Bacteria as Revealed from Genome Analyses.</title>
        <authorList>
            <person name="Imhoff J.F."/>
            <person name="Rahn T."/>
            <person name="Kunzel S."/>
            <person name="Keller A."/>
            <person name="Neulinger S.C."/>
        </authorList>
    </citation>
    <scope>NUCLEOTIDE SEQUENCE [LARGE SCALE GENOMIC DNA]</scope>
    <source>
        <strain evidence="1 2">DSM 9895</strain>
    </source>
</reference>
<gene>
    <name evidence="1" type="ORF">CKO28_21995</name>
</gene>
<evidence type="ECO:0000313" key="1">
    <source>
        <dbReference type="EMBL" id="MBK1670696.1"/>
    </source>
</evidence>
<comment type="caution">
    <text evidence="1">The sequence shown here is derived from an EMBL/GenBank/DDBJ whole genome shotgun (WGS) entry which is preliminary data.</text>
</comment>
<dbReference type="EMBL" id="NRRL01000109">
    <property type="protein sequence ID" value="MBK1670696.1"/>
    <property type="molecule type" value="Genomic_DNA"/>
</dbReference>